<sequence>KKSAPAVAGAQQDVVQDTSPTPPLTQTVKSMGPPPGTPVEATAAVSEEGLTQNLGSCQTTLKP</sequence>
<protein>
    <submittedName>
        <fullName evidence="2">Uncharacterized protein</fullName>
    </submittedName>
</protein>
<name>A0ABQ9W152_SAGOE</name>
<feature type="region of interest" description="Disordered" evidence="1">
    <location>
        <begin position="1"/>
        <end position="38"/>
    </location>
</feature>
<evidence type="ECO:0000256" key="1">
    <source>
        <dbReference type="SAM" id="MobiDB-lite"/>
    </source>
</evidence>
<evidence type="ECO:0000313" key="2">
    <source>
        <dbReference type="EMBL" id="KAK2115080.1"/>
    </source>
</evidence>
<feature type="compositionally biased region" description="Polar residues" evidence="1">
    <location>
        <begin position="13"/>
        <end position="29"/>
    </location>
</feature>
<accession>A0ABQ9W152</accession>
<feature type="non-terminal residue" evidence="2">
    <location>
        <position position="1"/>
    </location>
</feature>
<dbReference type="Proteomes" id="UP001266305">
    <property type="component" value="Unassembled WGS sequence"/>
</dbReference>
<keyword evidence="3" id="KW-1185">Reference proteome</keyword>
<reference evidence="2 3" key="1">
    <citation type="submission" date="2023-05" db="EMBL/GenBank/DDBJ databases">
        <title>B98-5 Cell Line De Novo Hybrid Assembly: An Optical Mapping Approach.</title>
        <authorList>
            <person name="Kananen K."/>
            <person name="Auerbach J.A."/>
            <person name="Kautto E."/>
            <person name="Blachly J.S."/>
        </authorList>
    </citation>
    <scope>NUCLEOTIDE SEQUENCE [LARGE SCALE GENOMIC DNA]</scope>
    <source>
        <strain evidence="2">B95-8</strain>
        <tissue evidence="2">Cell line</tissue>
    </source>
</reference>
<comment type="caution">
    <text evidence="2">The sequence shown here is derived from an EMBL/GenBank/DDBJ whole genome shotgun (WGS) entry which is preliminary data.</text>
</comment>
<gene>
    <name evidence="2" type="ORF">P7K49_005706</name>
</gene>
<dbReference type="EMBL" id="JASSZA010000003">
    <property type="protein sequence ID" value="KAK2115080.1"/>
    <property type="molecule type" value="Genomic_DNA"/>
</dbReference>
<evidence type="ECO:0000313" key="3">
    <source>
        <dbReference type="Proteomes" id="UP001266305"/>
    </source>
</evidence>
<proteinExistence type="predicted"/>
<organism evidence="2 3">
    <name type="scientific">Saguinus oedipus</name>
    <name type="common">Cotton-top tamarin</name>
    <name type="synonym">Oedipomidas oedipus</name>
    <dbReference type="NCBI Taxonomy" id="9490"/>
    <lineage>
        <taxon>Eukaryota</taxon>
        <taxon>Metazoa</taxon>
        <taxon>Chordata</taxon>
        <taxon>Craniata</taxon>
        <taxon>Vertebrata</taxon>
        <taxon>Euteleostomi</taxon>
        <taxon>Mammalia</taxon>
        <taxon>Eutheria</taxon>
        <taxon>Euarchontoglires</taxon>
        <taxon>Primates</taxon>
        <taxon>Haplorrhini</taxon>
        <taxon>Platyrrhini</taxon>
        <taxon>Cebidae</taxon>
        <taxon>Callitrichinae</taxon>
        <taxon>Saguinus</taxon>
    </lineage>
</organism>